<feature type="region of interest" description="Disordered" evidence="1">
    <location>
        <begin position="1"/>
        <end position="49"/>
    </location>
</feature>
<evidence type="ECO:0000256" key="1">
    <source>
        <dbReference type="SAM" id="MobiDB-lite"/>
    </source>
</evidence>
<name>A0A9J6AFK4_SOLCO</name>
<gene>
    <name evidence="2" type="ORF">H5410_008373</name>
</gene>
<evidence type="ECO:0000313" key="3">
    <source>
        <dbReference type="Proteomes" id="UP000824120"/>
    </source>
</evidence>
<proteinExistence type="predicted"/>
<dbReference type="EMBL" id="JACXVP010000002">
    <property type="protein sequence ID" value="KAG5623155.1"/>
    <property type="molecule type" value="Genomic_DNA"/>
</dbReference>
<organism evidence="2 3">
    <name type="scientific">Solanum commersonii</name>
    <name type="common">Commerson's wild potato</name>
    <name type="synonym">Commerson's nightshade</name>
    <dbReference type="NCBI Taxonomy" id="4109"/>
    <lineage>
        <taxon>Eukaryota</taxon>
        <taxon>Viridiplantae</taxon>
        <taxon>Streptophyta</taxon>
        <taxon>Embryophyta</taxon>
        <taxon>Tracheophyta</taxon>
        <taxon>Spermatophyta</taxon>
        <taxon>Magnoliopsida</taxon>
        <taxon>eudicotyledons</taxon>
        <taxon>Gunneridae</taxon>
        <taxon>Pentapetalae</taxon>
        <taxon>asterids</taxon>
        <taxon>lamiids</taxon>
        <taxon>Solanales</taxon>
        <taxon>Solanaceae</taxon>
        <taxon>Solanoideae</taxon>
        <taxon>Solaneae</taxon>
        <taxon>Solanum</taxon>
    </lineage>
</organism>
<evidence type="ECO:0000313" key="2">
    <source>
        <dbReference type="EMBL" id="KAG5623155.1"/>
    </source>
</evidence>
<feature type="compositionally biased region" description="Basic residues" evidence="1">
    <location>
        <begin position="34"/>
        <end position="43"/>
    </location>
</feature>
<dbReference type="OrthoDB" id="444945at2759"/>
<dbReference type="Proteomes" id="UP000824120">
    <property type="component" value="Chromosome 2"/>
</dbReference>
<reference evidence="2 3" key="1">
    <citation type="submission" date="2020-09" db="EMBL/GenBank/DDBJ databases">
        <title>De no assembly of potato wild relative species, Solanum commersonii.</title>
        <authorList>
            <person name="Cho K."/>
        </authorList>
    </citation>
    <scope>NUCLEOTIDE SEQUENCE [LARGE SCALE GENOMIC DNA]</scope>
    <source>
        <strain evidence="2">LZ3.2</strain>
        <tissue evidence="2">Leaf</tissue>
    </source>
</reference>
<sequence length="49" mass="5294">MNGSNLPMSLVNEHKKKGKAHQLGSKPSAGTEKKHAKHFKSLAKKADTP</sequence>
<keyword evidence="3" id="KW-1185">Reference proteome</keyword>
<dbReference type="AlphaFoldDB" id="A0A9J6AFK4"/>
<accession>A0A9J6AFK4</accession>
<comment type="caution">
    <text evidence="2">The sequence shown here is derived from an EMBL/GenBank/DDBJ whole genome shotgun (WGS) entry which is preliminary data.</text>
</comment>
<protein>
    <submittedName>
        <fullName evidence="2">Uncharacterized protein</fullName>
    </submittedName>
</protein>